<accession>A0ABR0DCY0</accession>
<evidence type="ECO:0000256" key="4">
    <source>
        <dbReference type="ARBA" id="ARBA00022679"/>
    </source>
</evidence>
<dbReference type="HAMAP" id="MF_00185">
    <property type="entry name" value="IPP_trans"/>
    <property type="match status" value="1"/>
</dbReference>
<evidence type="ECO:0000313" key="13">
    <source>
        <dbReference type="Proteomes" id="UP001291926"/>
    </source>
</evidence>
<keyword evidence="9" id="KW-0460">Magnesium</keyword>
<evidence type="ECO:0000256" key="1">
    <source>
        <dbReference type="ARBA" id="ARBA00001946"/>
    </source>
</evidence>
<gene>
    <name evidence="12" type="ORF">RD792_006716</name>
</gene>
<organism evidence="12 13">
    <name type="scientific">Penstemon davidsonii</name>
    <dbReference type="NCBI Taxonomy" id="160366"/>
    <lineage>
        <taxon>Eukaryota</taxon>
        <taxon>Viridiplantae</taxon>
        <taxon>Streptophyta</taxon>
        <taxon>Embryophyta</taxon>
        <taxon>Tracheophyta</taxon>
        <taxon>Spermatophyta</taxon>
        <taxon>Magnoliopsida</taxon>
        <taxon>eudicotyledons</taxon>
        <taxon>Gunneridae</taxon>
        <taxon>Pentapetalae</taxon>
        <taxon>asterids</taxon>
        <taxon>lamiids</taxon>
        <taxon>Lamiales</taxon>
        <taxon>Plantaginaceae</taxon>
        <taxon>Cheloneae</taxon>
        <taxon>Penstemon</taxon>
    </lineage>
</organism>
<comment type="similarity">
    <text evidence="2 11">Belongs to the IPP transferase family.</text>
</comment>
<comment type="caution">
    <text evidence="12">The sequence shown here is derived from an EMBL/GenBank/DDBJ whole genome shotgun (WGS) entry which is preliminary data.</text>
</comment>
<evidence type="ECO:0000256" key="11">
    <source>
        <dbReference type="RuleBase" id="RU003785"/>
    </source>
</evidence>
<comment type="catalytic activity">
    <reaction evidence="10">
        <text>adenosine(37) in tRNA + dimethylallyl diphosphate = N(6)-dimethylallyladenosine(37) in tRNA + diphosphate</text>
        <dbReference type="Rhea" id="RHEA:26482"/>
        <dbReference type="Rhea" id="RHEA-COMP:10162"/>
        <dbReference type="Rhea" id="RHEA-COMP:10375"/>
        <dbReference type="ChEBI" id="CHEBI:33019"/>
        <dbReference type="ChEBI" id="CHEBI:57623"/>
        <dbReference type="ChEBI" id="CHEBI:74411"/>
        <dbReference type="ChEBI" id="CHEBI:74415"/>
        <dbReference type="EC" id="2.5.1.75"/>
    </reaction>
</comment>
<keyword evidence="7 11" id="KW-0547">Nucleotide-binding</keyword>
<evidence type="ECO:0000256" key="8">
    <source>
        <dbReference type="ARBA" id="ARBA00022840"/>
    </source>
</evidence>
<dbReference type="InterPro" id="IPR018022">
    <property type="entry name" value="IPT"/>
</dbReference>
<dbReference type="Gene3D" id="3.40.50.300">
    <property type="entry name" value="P-loop containing nucleotide triphosphate hydrolases"/>
    <property type="match status" value="1"/>
</dbReference>
<dbReference type="NCBIfam" id="TIGR00174">
    <property type="entry name" value="miaA"/>
    <property type="match status" value="1"/>
</dbReference>
<dbReference type="Proteomes" id="UP001291926">
    <property type="component" value="Unassembled WGS sequence"/>
</dbReference>
<evidence type="ECO:0000256" key="10">
    <source>
        <dbReference type="ARBA" id="ARBA00049563"/>
    </source>
</evidence>
<name>A0ABR0DCY0_9LAMI</name>
<dbReference type="SUPFAM" id="SSF52540">
    <property type="entry name" value="P-loop containing nucleoside triphosphate hydrolases"/>
    <property type="match status" value="1"/>
</dbReference>
<proteinExistence type="inferred from homology"/>
<comment type="cofactor">
    <cofactor evidence="1">
        <name>Mg(2+)</name>
        <dbReference type="ChEBI" id="CHEBI:18420"/>
    </cofactor>
</comment>
<dbReference type="EMBL" id="JAYDYQ010002447">
    <property type="protein sequence ID" value="KAK4486658.1"/>
    <property type="molecule type" value="Genomic_DNA"/>
</dbReference>
<evidence type="ECO:0000256" key="5">
    <source>
        <dbReference type="ARBA" id="ARBA00022694"/>
    </source>
</evidence>
<evidence type="ECO:0000256" key="2">
    <source>
        <dbReference type="ARBA" id="ARBA00005842"/>
    </source>
</evidence>
<keyword evidence="5" id="KW-0819">tRNA processing</keyword>
<keyword evidence="6" id="KW-0203">Cytokinin biosynthesis</keyword>
<reference evidence="12 13" key="1">
    <citation type="journal article" date="2023" name="bioRxiv">
        <title>Genome report: Whole genome sequence and annotation of Penstemon davidsonii.</title>
        <authorList>
            <person name="Ostevik K.L."/>
            <person name="Alabady M."/>
            <person name="Zhang M."/>
            <person name="Rausher M.D."/>
        </authorList>
    </citation>
    <scope>NUCLEOTIDE SEQUENCE [LARGE SCALE GENOMIC DNA]</scope>
    <source>
        <strain evidence="12">DNT005</strain>
        <tissue evidence="12">Whole leaf</tissue>
    </source>
</reference>
<evidence type="ECO:0000256" key="6">
    <source>
        <dbReference type="ARBA" id="ARBA00022712"/>
    </source>
</evidence>
<evidence type="ECO:0000256" key="3">
    <source>
        <dbReference type="ARBA" id="ARBA00012665"/>
    </source>
</evidence>
<keyword evidence="4 11" id="KW-0808">Transferase</keyword>
<dbReference type="Pfam" id="PF01715">
    <property type="entry name" value="IPPT"/>
    <property type="match status" value="1"/>
</dbReference>
<keyword evidence="13" id="KW-1185">Reference proteome</keyword>
<evidence type="ECO:0000256" key="7">
    <source>
        <dbReference type="ARBA" id="ARBA00022741"/>
    </source>
</evidence>
<sequence>MISGLRVGCLRMSCLRLLPYTAAPPPFCLYRCRSHRTKHFTTSCSAERQKVVVISGPTGAGKSRLSLELAKRLNGEIISADSVQVYKGLDIGSAKPSSAERQEVPHHLVDILHPSDDYSVGQFYEDARQLTREILSRGRVPIVTGGTGLYLRWFIYGKPDVPKSSPEITLEVNSELGNLQRDGDWDAAIDLVIKAGDPGVQSLATNDWYRLRRRLEILKSSGASPSAFQVPYNSFKENFETSELDDSSGIIASAAELQESNSTKDLDYDFNCFFLSTQRLDLYRALDFRCEDMCLGN</sequence>
<dbReference type="PANTHER" id="PTHR11088">
    <property type="entry name" value="TRNA DIMETHYLALLYLTRANSFERASE"/>
    <property type="match status" value="1"/>
</dbReference>
<keyword evidence="8 11" id="KW-0067">ATP-binding</keyword>
<dbReference type="InterPro" id="IPR027417">
    <property type="entry name" value="P-loop_NTPase"/>
</dbReference>
<evidence type="ECO:0000256" key="9">
    <source>
        <dbReference type="ARBA" id="ARBA00022842"/>
    </source>
</evidence>
<dbReference type="InterPro" id="IPR039657">
    <property type="entry name" value="Dimethylallyltransferase"/>
</dbReference>
<evidence type="ECO:0000313" key="12">
    <source>
        <dbReference type="EMBL" id="KAK4486658.1"/>
    </source>
</evidence>
<dbReference type="EC" id="2.5.1.75" evidence="3"/>
<protein>
    <recommendedName>
        <fullName evidence="3">tRNA dimethylallyltransferase</fullName>
        <ecNumber evidence="3">2.5.1.75</ecNumber>
    </recommendedName>
</protein>
<dbReference type="PANTHER" id="PTHR11088:SF60">
    <property type="entry name" value="TRNA DIMETHYLALLYLTRANSFERASE"/>
    <property type="match status" value="1"/>
</dbReference>